<evidence type="ECO:0000313" key="5">
    <source>
        <dbReference type="EMBL" id="CAJ1951806.1"/>
    </source>
</evidence>
<comment type="subcellular location">
    <subcellularLocation>
        <location evidence="1">Nucleus</location>
    </subcellularLocation>
</comment>
<proteinExistence type="inferred from homology"/>
<dbReference type="EMBL" id="CAKOGP040001792">
    <property type="protein sequence ID" value="CAJ1951806.1"/>
    <property type="molecule type" value="Genomic_DNA"/>
</dbReference>
<dbReference type="GO" id="GO:0006383">
    <property type="term" value="P:transcription by RNA polymerase III"/>
    <property type="evidence" value="ECO:0007669"/>
    <property type="project" value="InterPro"/>
</dbReference>
<feature type="compositionally biased region" description="Acidic residues" evidence="4">
    <location>
        <begin position="186"/>
        <end position="210"/>
    </location>
</feature>
<evidence type="ECO:0000256" key="1">
    <source>
        <dbReference type="ARBA" id="ARBA00004123"/>
    </source>
</evidence>
<comment type="caution">
    <text evidence="5">The sequence shown here is derived from an EMBL/GenBank/DDBJ whole genome shotgun (WGS) entry which is preliminary data.</text>
</comment>
<dbReference type="GO" id="GO:0005666">
    <property type="term" value="C:RNA polymerase III complex"/>
    <property type="evidence" value="ECO:0007669"/>
    <property type="project" value="TreeGrafter"/>
</dbReference>
<evidence type="ECO:0000313" key="6">
    <source>
        <dbReference type="Proteomes" id="UP001295423"/>
    </source>
</evidence>
<keyword evidence="6" id="KW-1185">Reference proteome</keyword>
<evidence type="ECO:0008006" key="7">
    <source>
        <dbReference type="Google" id="ProtNLM"/>
    </source>
</evidence>
<dbReference type="PANTHER" id="PTHR15367">
    <property type="entry name" value="DNA-DIRECTED RNA POLYMERASE III"/>
    <property type="match status" value="1"/>
</dbReference>
<feature type="region of interest" description="Disordered" evidence="4">
    <location>
        <begin position="162"/>
        <end position="233"/>
    </location>
</feature>
<feature type="region of interest" description="Disordered" evidence="4">
    <location>
        <begin position="54"/>
        <end position="75"/>
    </location>
</feature>
<evidence type="ECO:0000256" key="3">
    <source>
        <dbReference type="ARBA" id="ARBA00023242"/>
    </source>
</evidence>
<dbReference type="PANTHER" id="PTHR15367:SF2">
    <property type="entry name" value="DNA-DIRECTED RNA POLYMERASE III SUBUNIT"/>
    <property type="match status" value="1"/>
</dbReference>
<reference evidence="5" key="1">
    <citation type="submission" date="2023-08" db="EMBL/GenBank/DDBJ databases">
        <authorList>
            <person name="Audoor S."/>
            <person name="Bilcke G."/>
        </authorList>
    </citation>
    <scope>NUCLEOTIDE SEQUENCE</scope>
</reference>
<sequence>MSGRGRGRGRGRGAPPSGARLLLQRSAQEAGLGSSSLKAISDITKPALFPDYEWHSSGRQLNQPPIVTNSRAEQQKTSSLNYLIRKSRDIQHRFQNSPNYVRPTQEVDVNRYGKRQRPMEPDVYFLSQVGKLGDPLYFPPELLTKDRALGRGDDEGVATKKMTLEEMAQNELTQRRQAAESKKENADDDADMADELNLPEEDNEAEEVDDYITNYYASDDDDGNSSDGGEPTF</sequence>
<feature type="compositionally biased region" description="Polar residues" evidence="4">
    <location>
        <begin position="57"/>
        <end position="75"/>
    </location>
</feature>
<evidence type="ECO:0000256" key="2">
    <source>
        <dbReference type="ARBA" id="ARBA00008352"/>
    </source>
</evidence>
<organism evidence="5 6">
    <name type="scientific">Cylindrotheca closterium</name>
    <dbReference type="NCBI Taxonomy" id="2856"/>
    <lineage>
        <taxon>Eukaryota</taxon>
        <taxon>Sar</taxon>
        <taxon>Stramenopiles</taxon>
        <taxon>Ochrophyta</taxon>
        <taxon>Bacillariophyta</taxon>
        <taxon>Bacillariophyceae</taxon>
        <taxon>Bacillariophycidae</taxon>
        <taxon>Bacillariales</taxon>
        <taxon>Bacillariaceae</taxon>
        <taxon>Cylindrotheca</taxon>
    </lineage>
</organism>
<feature type="compositionally biased region" description="Basic and acidic residues" evidence="4">
    <location>
        <begin position="173"/>
        <end position="185"/>
    </location>
</feature>
<protein>
    <recommendedName>
        <fullName evidence="7">DNA-directed RNA polymerase III subunit</fullName>
    </recommendedName>
</protein>
<dbReference type="InterPro" id="IPR024661">
    <property type="entry name" value="RNA_pol_III_Rpc31"/>
</dbReference>
<comment type="similarity">
    <text evidence="2">Belongs to the eukaryotic RPC7 RNA polymerase subunit family.</text>
</comment>
<keyword evidence="3" id="KW-0539">Nucleus</keyword>
<evidence type="ECO:0000256" key="4">
    <source>
        <dbReference type="SAM" id="MobiDB-lite"/>
    </source>
</evidence>
<dbReference type="Proteomes" id="UP001295423">
    <property type="component" value="Unassembled WGS sequence"/>
</dbReference>
<name>A0AAD2FSM8_9STRA</name>
<dbReference type="AlphaFoldDB" id="A0AAD2FSM8"/>
<accession>A0AAD2FSM8</accession>
<gene>
    <name evidence="5" type="ORF">CYCCA115_LOCUS13247</name>
</gene>